<organism evidence="1 2">
    <name type="scientific">Marasmius oreades</name>
    <name type="common">fairy-ring Marasmius</name>
    <dbReference type="NCBI Taxonomy" id="181124"/>
    <lineage>
        <taxon>Eukaryota</taxon>
        <taxon>Fungi</taxon>
        <taxon>Dikarya</taxon>
        <taxon>Basidiomycota</taxon>
        <taxon>Agaricomycotina</taxon>
        <taxon>Agaricomycetes</taxon>
        <taxon>Agaricomycetidae</taxon>
        <taxon>Agaricales</taxon>
        <taxon>Marasmiineae</taxon>
        <taxon>Marasmiaceae</taxon>
        <taxon>Marasmius</taxon>
    </lineage>
</organism>
<dbReference type="Proteomes" id="UP001049176">
    <property type="component" value="Chromosome 2"/>
</dbReference>
<dbReference type="AlphaFoldDB" id="A0A9P7UZZ5"/>
<dbReference type="GeneID" id="66074218"/>
<reference evidence="1" key="1">
    <citation type="journal article" date="2021" name="Genome Biol. Evol.">
        <title>The assembled and annotated genome of the fairy-ring fungus Marasmius oreades.</title>
        <authorList>
            <person name="Hiltunen M."/>
            <person name="Ament-Velasquez S.L."/>
            <person name="Johannesson H."/>
        </authorList>
    </citation>
    <scope>NUCLEOTIDE SEQUENCE</scope>
    <source>
        <strain evidence="1">03SP1</strain>
    </source>
</reference>
<keyword evidence="2" id="KW-1185">Reference proteome</keyword>
<proteinExistence type="predicted"/>
<name>A0A9P7UZZ5_9AGAR</name>
<dbReference type="KEGG" id="more:E1B28_005142"/>
<protein>
    <submittedName>
        <fullName evidence="1">Uncharacterized protein</fullName>
    </submittedName>
</protein>
<sequence length="82" mass="9329">MSSIFATFVESEGNETVVFANEVGVPCVAVETRWISLLRTHMRIILYLYHLEIPHICKLSVQYHPASSSRLNSFDTKTESIN</sequence>
<gene>
    <name evidence="1" type="ORF">E1B28_005142</name>
</gene>
<dbReference type="EMBL" id="CM032182">
    <property type="protein sequence ID" value="KAG7097824.1"/>
    <property type="molecule type" value="Genomic_DNA"/>
</dbReference>
<evidence type="ECO:0000313" key="1">
    <source>
        <dbReference type="EMBL" id="KAG7097824.1"/>
    </source>
</evidence>
<dbReference type="RefSeq" id="XP_043014294.1">
    <property type="nucleotide sequence ID" value="XM_043149686.1"/>
</dbReference>
<evidence type="ECO:0000313" key="2">
    <source>
        <dbReference type="Proteomes" id="UP001049176"/>
    </source>
</evidence>
<comment type="caution">
    <text evidence="1">The sequence shown here is derived from an EMBL/GenBank/DDBJ whole genome shotgun (WGS) entry which is preliminary data.</text>
</comment>
<accession>A0A9P7UZZ5</accession>